<dbReference type="PANTHER" id="PTHR45959">
    <property type="entry name" value="BHLH TRANSCRIPTION FACTOR"/>
    <property type="match status" value="1"/>
</dbReference>
<dbReference type="OrthoDB" id="650644at2759"/>
<evidence type="ECO:0000256" key="1">
    <source>
        <dbReference type="ARBA" id="ARBA00004123"/>
    </source>
</evidence>
<comment type="similarity">
    <text evidence="2">Belongs to the bHLH protein family.</text>
</comment>
<evidence type="ECO:0000313" key="8">
    <source>
        <dbReference type="Proteomes" id="UP000636709"/>
    </source>
</evidence>
<dbReference type="InterPro" id="IPR054502">
    <property type="entry name" value="bHLH-TF_ACT-like_plant"/>
</dbReference>
<dbReference type="Pfam" id="PF22754">
    <property type="entry name" value="bHLH-TF_ACT-like_plant"/>
    <property type="match status" value="1"/>
</dbReference>
<dbReference type="PANTHER" id="PTHR45959:SF59">
    <property type="entry name" value="BHLH DOMAIN-CONTAINING PROTEIN"/>
    <property type="match status" value="1"/>
</dbReference>
<evidence type="ECO:0000256" key="4">
    <source>
        <dbReference type="ARBA" id="ARBA00023163"/>
    </source>
</evidence>
<keyword evidence="5" id="KW-0539">Nucleus</keyword>
<evidence type="ECO:0000256" key="3">
    <source>
        <dbReference type="ARBA" id="ARBA00023015"/>
    </source>
</evidence>
<dbReference type="Proteomes" id="UP000636709">
    <property type="component" value="Unassembled WGS sequence"/>
</dbReference>
<proteinExistence type="inferred from homology"/>
<evidence type="ECO:0000256" key="5">
    <source>
        <dbReference type="ARBA" id="ARBA00023242"/>
    </source>
</evidence>
<dbReference type="GO" id="GO:0046983">
    <property type="term" value="F:protein dimerization activity"/>
    <property type="evidence" value="ECO:0007669"/>
    <property type="project" value="InterPro"/>
</dbReference>
<dbReference type="InterPro" id="IPR036638">
    <property type="entry name" value="HLH_DNA-bd_sf"/>
</dbReference>
<comment type="subcellular location">
    <subcellularLocation>
        <location evidence="1">Nucleus</location>
    </subcellularLocation>
</comment>
<dbReference type="GO" id="GO:0005634">
    <property type="term" value="C:nucleus"/>
    <property type="evidence" value="ECO:0007669"/>
    <property type="project" value="UniProtKB-SubCell"/>
</dbReference>
<comment type="caution">
    <text evidence="7">The sequence shown here is derived from an EMBL/GenBank/DDBJ whole genome shotgun (WGS) entry which is preliminary data.</text>
</comment>
<dbReference type="InterPro" id="IPR052610">
    <property type="entry name" value="bHLH_transcription_regulator"/>
</dbReference>
<name>A0A835EC35_9POAL</name>
<evidence type="ECO:0000256" key="2">
    <source>
        <dbReference type="ARBA" id="ARBA00005510"/>
    </source>
</evidence>
<dbReference type="AlphaFoldDB" id="A0A835EC35"/>
<accession>A0A835EC35</accession>
<evidence type="ECO:0000313" key="7">
    <source>
        <dbReference type="EMBL" id="KAF8673842.1"/>
    </source>
</evidence>
<organism evidence="7 8">
    <name type="scientific">Digitaria exilis</name>
    <dbReference type="NCBI Taxonomy" id="1010633"/>
    <lineage>
        <taxon>Eukaryota</taxon>
        <taxon>Viridiplantae</taxon>
        <taxon>Streptophyta</taxon>
        <taxon>Embryophyta</taxon>
        <taxon>Tracheophyta</taxon>
        <taxon>Spermatophyta</taxon>
        <taxon>Magnoliopsida</taxon>
        <taxon>Liliopsida</taxon>
        <taxon>Poales</taxon>
        <taxon>Poaceae</taxon>
        <taxon>PACMAD clade</taxon>
        <taxon>Panicoideae</taxon>
        <taxon>Panicodae</taxon>
        <taxon>Paniceae</taxon>
        <taxon>Anthephorinae</taxon>
        <taxon>Digitaria</taxon>
    </lineage>
</organism>
<keyword evidence="8" id="KW-1185">Reference proteome</keyword>
<protein>
    <recommendedName>
        <fullName evidence="6">Plant bHLH transcription factor ACT-like domain-containing protein</fullName>
    </recommendedName>
</protein>
<keyword evidence="4" id="KW-0804">Transcription</keyword>
<sequence>MFLTTIIPQFFQTDKISLLGSTIEYVKQLEEKVKTLEGQNARRTSKPSVFESKCRISTDSDASGSSGSAFAAGAFSPSVEASIHGDTVLLKINCRERRGVLVMIISELENQGLSIINTSVLPFTDSCLNITITAKIGEGFSTTVELVSNLTTALRSFST</sequence>
<dbReference type="EMBL" id="JACEFO010002202">
    <property type="protein sequence ID" value="KAF8673842.1"/>
    <property type="molecule type" value="Genomic_DNA"/>
</dbReference>
<reference evidence="7" key="1">
    <citation type="submission" date="2020-07" db="EMBL/GenBank/DDBJ databases">
        <title>Genome sequence and genetic diversity analysis of an under-domesticated orphan crop, white fonio (Digitaria exilis).</title>
        <authorList>
            <person name="Bennetzen J.L."/>
            <person name="Chen S."/>
            <person name="Ma X."/>
            <person name="Wang X."/>
            <person name="Yssel A.E.J."/>
            <person name="Chaluvadi S.R."/>
            <person name="Johnson M."/>
            <person name="Gangashetty P."/>
            <person name="Hamidou F."/>
            <person name="Sanogo M.D."/>
            <person name="Zwaenepoel A."/>
            <person name="Wallace J."/>
            <person name="Van De Peer Y."/>
            <person name="Van Deynze A."/>
        </authorList>
    </citation>
    <scope>NUCLEOTIDE SEQUENCE</scope>
    <source>
        <tissue evidence="7">Leaves</tissue>
    </source>
</reference>
<keyword evidence="3" id="KW-0805">Transcription regulation</keyword>
<feature type="domain" description="Plant bHLH transcription factor ACT-like" evidence="6">
    <location>
        <begin position="80"/>
        <end position="139"/>
    </location>
</feature>
<gene>
    <name evidence="7" type="ORF">HU200_048601</name>
</gene>
<evidence type="ECO:0000259" key="6">
    <source>
        <dbReference type="Pfam" id="PF22754"/>
    </source>
</evidence>
<dbReference type="SUPFAM" id="SSF47459">
    <property type="entry name" value="HLH, helix-loop-helix DNA-binding domain"/>
    <property type="match status" value="1"/>
</dbReference>